<evidence type="ECO:0000313" key="2">
    <source>
        <dbReference type="Proteomes" id="UP000443353"/>
    </source>
</evidence>
<protein>
    <submittedName>
        <fullName evidence="1">Uncharacterized protein</fullName>
    </submittedName>
</protein>
<keyword evidence="2" id="KW-1185">Reference proteome</keyword>
<reference evidence="1 2" key="1">
    <citation type="submission" date="2019-12" db="EMBL/GenBank/DDBJ databases">
        <authorList>
            <person name="Li C."/>
            <person name="Zhao J."/>
        </authorList>
    </citation>
    <scope>NUCLEOTIDE SEQUENCE [LARGE SCALE GENOMIC DNA]</scope>
    <source>
        <strain evidence="1 2">NEAU-DD11</strain>
    </source>
</reference>
<evidence type="ECO:0000313" key="1">
    <source>
        <dbReference type="EMBL" id="MVW61166.1"/>
    </source>
</evidence>
<gene>
    <name evidence="1" type="ORF">GPY61_14630</name>
</gene>
<proteinExistence type="predicted"/>
<dbReference type="AlphaFoldDB" id="A0A7X3G008"/>
<dbReference type="RefSeq" id="WP_082577120.1">
    <property type="nucleotide sequence ID" value="NZ_WSES01000004.1"/>
</dbReference>
<sequence>MTVDELKSLADASAAVTQPCACAIDTYREWTRVPVDFPESQMRTVGTLVADPYGEPTFAEYHPDGTTNWSPEAPIAPRHYPYNRAQVAQCTVCGRCALRYVEAGGYYVEPRIRSLDPRLIVDVPAPD</sequence>
<accession>A0A7X3G008</accession>
<dbReference type="EMBL" id="WSES01000004">
    <property type="protein sequence ID" value="MVW61166.1"/>
    <property type="molecule type" value="Genomic_DNA"/>
</dbReference>
<organism evidence="1 2">
    <name type="scientific">Massilia cellulosiltytica</name>
    <dbReference type="NCBI Taxonomy" id="2683234"/>
    <lineage>
        <taxon>Bacteria</taxon>
        <taxon>Pseudomonadati</taxon>
        <taxon>Pseudomonadota</taxon>
        <taxon>Betaproteobacteria</taxon>
        <taxon>Burkholderiales</taxon>
        <taxon>Oxalobacteraceae</taxon>
        <taxon>Telluria group</taxon>
        <taxon>Massilia</taxon>
    </lineage>
</organism>
<name>A0A7X3G008_9BURK</name>
<dbReference type="Proteomes" id="UP000443353">
    <property type="component" value="Unassembled WGS sequence"/>
</dbReference>
<comment type="caution">
    <text evidence="1">The sequence shown here is derived from an EMBL/GenBank/DDBJ whole genome shotgun (WGS) entry which is preliminary data.</text>
</comment>